<organism evidence="1 2">
    <name type="scientific">Cryptolaemus montrouzieri</name>
    <dbReference type="NCBI Taxonomy" id="559131"/>
    <lineage>
        <taxon>Eukaryota</taxon>
        <taxon>Metazoa</taxon>
        <taxon>Ecdysozoa</taxon>
        <taxon>Arthropoda</taxon>
        <taxon>Hexapoda</taxon>
        <taxon>Insecta</taxon>
        <taxon>Pterygota</taxon>
        <taxon>Neoptera</taxon>
        <taxon>Endopterygota</taxon>
        <taxon>Coleoptera</taxon>
        <taxon>Polyphaga</taxon>
        <taxon>Cucujiformia</taxon>
        <taxon>Coccinelloidea</taxon>
        <taxon>Coccinellidae</taxon>
        <taxon>Scymninae</taxon>
        <taxon>Scymnini</taxon>
        <taxon>Cryptolaemus</taxon>
    </lineage>
</organism>
<sequence>MAIIELQGENGDVIQENNKIVEEFNRYYSELGENYSNRIKVPDNFQEKDVYINGTLYLYPTNANETQKLIGKLKENSAP</sequence>
<comment type="caution">
    <text evidence="1">The sequence shown here is derived from an EMBL/GenBank/DDBJ whole genome shotgun (WGS) entry which is preliminary data.</text>
</comment>
<reference evidence="1 2" key="1">
    <citation type="journal article" date="2021" name="BMC Biol.">
        <title>Horizontally acquired antibacterial genes associated with adaptive radiation of ladybird beetles.</title>
        <authorList>
            <person name="Li H.S."/>
            <person name="Tang X.F."/>
            <person name="Huang Y.H."/>
            <person name="Xu Z.Y."/>
            <person name="Chen M.L."/>
            <person name="Du X.Y."/>
            <person name="Qiu B.Y."/>
            <person name="Chen P.T."/>
            <person name="Zhang W."/>
            <person name="Slipinski A."/>
            <person name="Escalona H.E."/>
            <person name="Waterhouse R.M."/>
            <person name="Zwick A."/>
            <person name="Pang H."/>
        </authorList>
    </citation>
    <scope>NUCLEOTIDE SEQUENCE [LARGE SCALE GENOMIC DNA]</scope>
    <source>
        <strain evidence="1">SYSU2018</strain>
    </source>
</reference>
<proteinExistence type="predicted"/>
<feature type="non-terminal residue" evidence="1">
    <location>
        <position position="79"/>
    </location>
</feature>
<dbReference type="Proteomes" id="UP001516400">
    <property type="component" value="Unassembled WGS sequence"/>
</dbReference>
<protein>
    <submittedName>
        <fullName evidence="1">Uncharacterized protein</fullName>
    </submittedName>
</protein>
<evidence type="ECO:0000313" key="1">
    <source>
        <dbReference type="EMBL" id="KAL3275400.1"/>
    </source>
</evidence>
<dbReference type="AlphaFoldDB" id="A0ABD2N9F5"/>
<gene>
    <name evidence="1" type="ORF">HHI36_020164</name>
</gene>
<dbReference type="EMBL" id="JABFTP020000083">
    <property type="protein sequence ID" value="KAL3275400.1"/>
    <property type="molecule type" value="Genomic_DNA"/>
</dbReference>
<name>A0ABD2N9F5_9CUCU</name>
<keyword evidence="2" id="KW-1185">Reference proteome</keyword>
<accession>A0ABD2N9F5</accession>
<evidence type="ECO:0000313" key="2">
    <source>
        <dbReference type="Proteomes" id="UP001516400"/>
    </source>
</evidence>